<dbReference type="EMBL" id="KN716166">
    <property type="protein sequence ID" value="KJH52351.1"/>
    <property type="molecule type" value="Genomic_DNA"/>
</dbReference>
<evidence type="ECO:0000313" key="2">
    <source>
        <dbReference type="EMBL" id="KJH52351.1"/>
    </source>
</evidence>
<sequence>MGTGISTSYPIYVPPYSMNTTPPISMRDPRHFQGIPGLQAPPPYPPPPSYSQIQQFPELPTVSGARLDNRPSSRNGKKIDLTPVE</sequence>
<feature type="region of interest" description="Disordered" evidence="1">
    <location>
        <begin position="22"/>
        <end position="85"/>
    </location>
</feature>
<evidence type="ECO:0000313" key="3">
    <source>
        <dbReference type="Proteomes" id="UP000053766"/>
    </source>
</evidence>
<reference evidence="2 3" key="1">
    <citation type="submission" date="2013-11" db="EMBL/GenBank/DDBJ databases">
        <title>Draft genome of the bovine lungworm Dictyocaulus viviparus.</title>
        <authorList>
            <person name="Mitreva M."/>
        </authorList>
    </citation>
    <scope>NUCLEOTIDE SEQUENCE [LARGE SCALE GENOMIC DNA]</scope>
    <source>
        <strain evidence="2 3">HannoverDv2000</strain>
    </source>
</reference>
<feature type="compositionally biased region" description="Pro residues" evidence="1">
    <location>
        <begin position="39"/>
        <end position="49"/>
    </location>
</feature>
<protein>
    <submittedName>
        <fullName evidence="2">Uncharacterized protein</fullName>
    </submittedName>
</protein>
<evidence type="ECO:0000256" key="1">
    <source>
        <dbReference type="SAM" id="MobiDB-lite"/>
    </source>
</evidence>
<dbReference type="Proteomes" id="UP000053766">
    <property type="component" value="Unassembled WGS sequence"/>
</dbReference>
<gene>
    <name evidence="2" type="ORF">DICVIV_01443</name>
</gene>
<proteinExistence type="predicted"/>
<keyword evidence="3" id="KW-1185">Reference proteome</keyword>
<reference evidence="3" key="2">
    <citation type="journal article" date="2016" name="Sci. Rep.">
        <title>Dictyocaulus viviparus genome, variome and transcriptome elucidate lungworm biology and support future intervention.</title>
        <authorList>
            <person name="McNulty S.N."/>
            <person name="Strube C."/>
            <person name="Rosa B.A."/>
            <person name="Martin J.C."/>
            <person name="Tyagi R."/>
            <person name="Choi Y.J."/>
            <person name="Wang Q."/>
            <person name="Hallsworth Pepin K."/>
            <person name="Zhang X."/>
            <person name="Ozersky P."/>
            <person name="Wilson R.K."/>
            <person name="Sternberg P.W."/>
            <person name="Gasser R.B."/>
            <person name="Mitreva M."/>
        </authorList>
    </citation>
    <scope>NUCLEOTIDE SEQUENCE [LARGE SCALE GENOMIC DNA]</scope>
    <source>
        <strain evidence="3">HannoverDv2000</strain>
    </source>
</reference>
<name>A0A0D8YCP6_DICVI</name>
<accession>A0A0D8YCP6</accession>
<organism evidence="2 3">
    <name type="scientific">Dictyocaulus viviparus</name>
    <name type="common">Bovine lungworm</name>
    <dbReference type="NCBI Taxonomy" id="29172"/>
    <lineage>
        <taxon>Eukaryota</taxon>
        <taxon>Metazoa</taxon>
        <taxon>Ecdysozoa</taxon>
        <taxon>Nematoda</taxon>
        <taxon>Chromadorea</taxon>
        <taxon>Rhabditida</taxon>
        <taxon>Rhabditina</taxon>
        <taxon>Rhabditomorpha</taxon>
        <taxon>Strongyloidea</taxon>
        <taxon>Metastrongylidae</taxon>
        <taxon>Dictyocaulus</taxon>
    </lineage>
</organism>
<dbReference type="AlphaFoldDB" id="A0A0D8YCP6"/>
<dbReference type="OrthoDB" id="5820717at2759"/>